<dbReference type="OrthoDB" id="9804723at2"/>
<dbReference type="EMBL" id="NPEV01000042">
    <property type="protein sequence ID" value="RAI25687.1"/>
    <property type="molecule type" value="Genomic_DNA"/>
</dbReference>
<protein>
    <recommendedName>
        <fullName evidence="1">AB hydrolase-1 domain-containing protein</fullName>
    </recommendedName>
</protein>
<feature type="domain" description="AB hydrolase-1" evidence="1">
    <location>
        <begin position="30"/>
        <end position="118"/>
    </location>
</feature>
<dbReference type="InterPro" id="IPR000073">
    <property type="entry name" value="AB_hydrolase_1"/>
</dbReference>
<proteinExistence type="predicted"/>
<dbReference type="RefSeq" id="WP_111435620.1">
    <property type="nucleotide sequence ID" value="NZ_JACIGG010000003.1"/>
</dbReference>
<dbReference type="Pfam" id="PF00561">
    <property type="entry name" value="Abhydrolase_1"/>
    <property type="match status" value="1"/>
</dbReference>
<dbReference type="SUPFAM" id="SSF53474">
    <property type="entry name" value="alpha/beta-Hydrolases"/>
    <property type="match status" value="1"/>
</dbReference>
<accession>A0A327JGZ8</accession>
<keyword evidence="3" id="KW-1185">Reference proteome</keyword>
<evidence type="ECO:0000313" key="2">
    <source>
        <dbReference type="EMBL" id="RAI25687.1"/>
    </source>
</evidence>
<reference evidence="2 3" key="1">
    <citation type="submission" date="2017-07" db="EMBL/GenBank/DDBJ databases">
        <title>Draft Genome Sequences of Select Purple Nonsulfur Bacteria.</title>
        <authorList>
            <person name="Lasarre B."/>
            <person name="Mckinlay J.B."/>
        </authorList>
    </citation>
    <scope>NUCLEOTIDE SEQUENCE [LARGE SCALE GENOMIC DNA]</scope>
    <source>
        <strain evidence="2 3">DSM 11290</strain>
    </source>
</reference>
<dbReference type="InterPro" id="IPR050228">
    <property type="entry name" value="Carboxylesterase_BioH"/>
</dbReference>
<evidence type="ECO:0000313" key="3">
    <source>
        <dbReference type="Proteomes" id="UP000249299"/>
    </source>
</evidence>
<sequence>MAITGFYKKVQGIKTYFETNDGPEDSPYTIICLHTAGRENRQYHDILEIMEDKYKVYSFDMPAHGKSWPLPHNKAIDTFEGYGAFVWDVIQELDAKNPVVIGCSMGGNIVYYIAQNYPVSAILSMQGADYTPTVDARILEMLDHPYVSVQHSQIEYSECLIGRACSEEARDFIMLGVAQEISSTKYADLKQYTGFDVRDKMSTITCPVLIVHGVDDPIVTEEMVATTTARLTNVKKLVYKPVQDYGHFLIVENPQVVCDCLDEFLSDL</sequence>
<dbReference type="PANTHER" id="PTHR43194">
    <property type="entry name" value="HYDROLASE ALPHA/BETA FOLD FAMILY"/>
    <property type="match status" value="1"/>
</dbReference>
<dbReference type="PANTHER" id="PTHR43194:SF2">
    <property type="entry name" value="PEROXISOMAL MEMBRANE PROTEIN LPX1"/>
    <property type="match status" value="1"/>
</dbReference>
<evidence type="ECO:0000259" key="1">
    <source>
        <dbReference type="Pfam" id="PF00561"/>
    </source>
</evidence>
<comment type="caution">
    <text evidence="2">The sequence shown here is derived from an EMBL/GenBank/DDBJ whole genome shotgun (WGS) entry which is preliminary data.</text>
</comment>
<dbReference type="Gene3D" id="3.40.50.1820">
    <property type="entry name" value="alpha/beta hydrolase"/>
    <property type="match status" value="1"/>
</dbReference>
<gene>
    <name evidence="2" type="ORF">CH339_17165</name>
</gene>
<dbReference type="AlphaFoldDB" id="A0A327JGZ8"/>
<dbReference type="InterPro" id="IPR029058">
    <property type="entry name" value="AB_hydrolase_fold"/>
</dbReference>
<name>A0A327JGZ8_9HYPH</name>
<organism evidence="2 3">
    <name type="scientific">Rhodobium orientis</name>
    <dbReference type="NCBI Taxonomy" id="34017"/>
    <lineage>
        <taxon>Bacteria</taxon>
        <taxon>Pseudomonadati</taxon>
        <taxon>Pseudomonadota</taxon>
        <taxon>Alphaproteobacteria</taxon>
        <taxon>Hyphomicrobiales</taxon>
        <taxon>Rhodobiaceae</taxon>
        <taxon>Rhodobium</taxon>
    </lineage>
</organism>
<dbReference type="Proteomes" id="UP000249299">
    <property type="component" value="Unassembled WGS sequence"/>
</dbReference>
<dbReference type="PRINTS" id="PR00111">
    <property type="entry name" value="ABHYDROLASE"/>
</dbReference>